<protein>
    <submittedName>
        <fullName evidence="4">M20/M25/M40 family metallo-hydrolase</fullName>
    </submittedName>
</protein>
<sequence>MNEDPSSPAATAPNGAVAFLQDLVRLNTENPPGEVGEAMEWLAVSLEGRGFEVERHPVPAPFARHYGRSDVLNLIVRHNFGSGPTVALHAPMDTLPAGSGWRRDPFGAEIHDGLLHGRGARDSKADVAAYVAALEHLVAEPAGLSGTLELHLTADEETGGFLGPAFLLGHELTQPDAVIAAGTSYQVVVGQEGVLHLEVLVRGVQAHASRPEDGVDAMAATAPLLDRALEVAKQAPRPLTISTIEGGRGVNLVADRVRFTIDRRLAPDEDGEAVEAALIGTLEGAHSGPAELECRRLLLAEPVTPTPPSERLAEILSRHAEDAMGRPVPVVSAPVVSGARHYALAGIPTALFGVGPPIVGEGVDFTGDEAVSLADLGAATRAVTDAVAELLGRG</sequence>
<dbReference type="GO" id="GO:0016787">
    <property type="term" value="F:hydrolase activity"/>
    <property type="evidence" value="ECO:0007669"/>
    <property type="project" value="UniProtKB-KW"/>
</dbReference>
<dbReference type="SUPFAM" id="SSF53187">
    <property type="entry name" value="Zn-dependent exopeptidases"/>
    <property type="match status" value="1"/>
</dbReference>
<evidence type="ECO:0000313" key="5">
    <source>
        <dbReference type="Proteomes" id="UP000609531"/>
    </source>
</evidence>
<dbReference type="Gene3D" id="3.40.630.10">
    <property type="entry name" value="Zn peptidases"/>
    <property type="match status" value="1"/>
</dbReference>
<dbReference type="Pfam" id="PF07687">
    <property type="entry name" value="M20_dimer"/>
    <property type="match status" value="1"/>
</dbReference>
<organism evidence="4 5">
    <name type="scientific">Acuticoccus mangrovi</name>
    <dbReference type="NCBI Taxonomy" id="2796142"/>
    <lineage>
        <taxon>Bacteria</taxon>
        <taxon>Pseudomonadati</taxon>
        <taxon>Pseudomonadota</taxon>
        <taxon>Alphaproteobacteria</taxon>
        <taxon>Hyphomicrobiales</taxon>
        <taxon>Amorphaceae</taxon>
        <taxon>Acuticoccus</taxon>
    </lineage>
</organism>
<keyword evidence="5" id="KW-1185">Reference proteome</keyword>
<dbReference type="InterPro" id="IPR036264">
    <property type="entry name" value="Bact_exopeptidase_dim_dom"/>
</dbReference>
<keyword evidence="1" id="KW-0479">Metal-binding</keyword>
<proteinExistence type="predicted"/>
<dbReference type="Gene3D" id="3.30.70.360">
    <property type="match status" value="1"/>
</dbReference>
<dbReference type="InterPro" id="IPR050072">
    <property type="entry name" value="Peptidase_M20A"/>
</dbReference>
<keyword evidence="2" id="KW-0378">Hydrolase</keyword>
<dbReference type="Pfam" id="PF01546">
    <property type="entry name" value="Peptidase_M20"/>
    <property type="match status" value="1"/>
</dbReference>
<feature type="domain" description="Peptidase M20 dimerisation" evidence="3">
    <location>
        <begin position="190"/>
        <end position="281"/>
    </location>
</feature>
<comment type="caution">
    <text evidence="4">The sequence shown here is derived from an EMBL/GenBank/DDBJ whole genome shotgun (WGS) entry which is preliminary data.</text>
</comment>
<dbReference type="GO" id="GO:0046872">
    <property type="term" value="F:metal ion binding"/>
    <property type="evidence" value="ECO:0007669"/>
    <property type="project" value="UniProtKB-KW"/>
</dbReference>
<evidence type="ECO:0000256" key="2">
    <source>
        <dbReference type="ARBA" id="ARBA00022801"/>
    </source>
</evidence>
<dbReference type="InterPro" id="IPR011650">
    <property type="entry name" value="Peptidase_M20_dimer"/>
</dbReference>
<accession>A0A934ILR7</accession>
<gene>
    <name evidence="4" type="ORF">JCR33_03455</name>
</gene>
<evidence type="ECO:0000256" key="1">
    <source>
        <dbReference type="ARBA" id="ARBA00022723"/>
    </source>
</evidence>
<name>A0A934ILR7_9HYPH</name>
<evidence type="ECO:0000313" key="4">
    <source>
        <dbReference type="EMBL" id="MBJ3774726.1"/>
    </source>
</evidence>
<dbReference type="SUPFAM" id="SSF55031">
    <property type="entry name" value="Bacterial exopeptidase dimerisation domain"/>
    <property type="match status" value="1"/>
</dbReference>
<dbReference type="InterPro" id="IPR002933">
    <property type="entry name" value="Peptidase_M20"/>
</dbReference>
<dbReference type="PANTHER" id="PTHR43808">
    <property type="entry name" value="ACETYLORNITHINE DEACETYLASE"/>
    <property type="match status" value="1"/>
</dbReference>
<dbReference type="Proteomes" id="UP000609531">
    <property type="component" value="Unassembled WGS sequence"/>
</dbReference>
<dbReference type="RefSeq" id="WP_198880629.1">
    <property type="nucleotide sequence ID" value="NZ_JAEKJA010000002.1"/>
</dbReference>
<evidence type="ECO:0000259" key="3">
    <source>
        <dbReference type="Pfam" id="PF07687"/>
    </source>
</evidence>
<reference evidence="4" key="1">
    <citation type="submission" date="2020-12" db="EMBL/GenBank/DDBJ databases">
        <title>Bacterial taxonomy.</title>
        <authorList>
            <person name="Pan X."/>
        </authorList>
    </citation>
    <scope>NUCLEOTIDE SEQUENCE</scope>
    <source>
        <strain evidence="4">B2012</strain>
    </source>
</reference>
<dbReference type="AlphaFoldDB" id="A0A934ILR7"/>
<dbReference type="EMBL" id="JAEKJA010000002">
    <property type="protein sequence ID" value="MBJ3774726.1"/>
    <property type="molecule type" value="Genomic_DNA"/>
</dbReference>